<dbReference type="InterPro" id="IPR005149">
    <property type="entry name" value="Tscrpt_reg_PadR_N"/>
</dbReference>
<dbReference type="SUPFAM" id="SSF46785">
    <property type="entry name" value="Winged helix' DNA-binding domain"/>
    <property type="match status" value="1"/>
</dbReference>
<name>F4KRW6_HALH1</name>
<dbReference type="Proteomes" id="UP000008461">
    <property type="component" value="Chromosome"/>
</dbReference>
<reference evidence="2 3" key="1">
    <citation type="journal article" date="2011" name="Stand. Genomic Sci.">
        <title>Complete genome sequence of Haliscomenobacter hydrossis type strain (O).</title>
        <authorList>
            <consortium name="US DOE Joint Genome Institute (JGI-PGF)"/>
            <person name="Daligault H."/>
            <person name="Lapidus A."/>
            <person name="Zeytun A."/>
            <person name="Nolan M."/>
            <person name="Lucas S."/>
            <person name="Del Rio T.G."/>
            <person name="Tice H."/>
            <person name="Cheng J.F."/>
            <person name="Tapia R."/>
            <person name="Han C."/>
            <person name="Goodwin L."/>
            <person name="Pitluck S."/>
            <person name="Liolios K."/>
            <person name="Pagani I."/>
            <person name="Ivanova N."/>
            <person name="Huntemann M."/>
            <person name="Mavromatis K."/>
            <person name="Mikhailova N."/>
            <person name="Pati A."/>
            <person name="Chen A."/>
            <person name="Palaniappan K."/>
            <person name="Land M."/>
            <person name="Hauser L."/>
            <person name="Brambilla E.M."/>
            <person name="Rohde M."/>
            <person name="Verbarg S."/>
            <person name="Goker M."/>
            <person name="Bristow J."/>
            <person name="Eisen J.A."/>
            <person name="Markowitz V."/>
            <person name="Hugenholtz P."/>
            <person name="Kyrpides N.C."/>
            <person name="Klenk H.P."/>
            <person name="Woyke T."/>
        </authorList>
    </citation>
    <scope>NUCLEOTIDE SEQUENCE [LARGE SCALE GENOMIC DNA]</scope>
    <source>
        <strain evidence="3">ATCC 27775 / DSM 1100 / LMG 10767 / O</strain>
    </source>
</reference>
<dbReference type="InterPro" id="IPR036388">
    <property type="entry name" value="WH-like_DNA-bd_sf"/>
</dbReference>
<dbReference type="Gene3D" id="1.10.10.10">
    <property type="entry name" value="Winged helix-like DNA-binding domain superfamily/Winged helix DNA-binding domain"/>
    <property type="match status" value="1"/>
</dbReference>
<organism evidence="2 3">
    <name type="scientific">Haliscomenobacter hydrossis (strain ATCC 27775 / DSM 1100 / LMG 10767 / O)</name>
    <dbReference type="NCBI Taxonomy" id="760192"/>
    <lineage>
        <taxon>Bacteria</taxon>
        <taxon>Pseudomonadati</taxon>
        <taxon>Bacteroidota</taxon>
        <taxon>Saprospiria</taxon>
        <taxon>Saprospirales</taxon>
        <taxon>Haliscomenobacteraceae</taxon>
        <taxon>Haliscomenobacter</taxon>
    </lineage>
</organism>
<keyword evidence="3" id="KW-1185">Reference proteome</keyword>
<dbReference type="OrthoDB" id="982587at2"/>
<protein>
    <submittedName>
        <fullName evidence="2">Transcriptional regulator PadR family protein</fullName>
    </submittedName>
</protein>
<dbReference type="EMBL" id="CP002691">
    <property type="protein sequence ID" value="AEE50070.1"/>
    <property type="molecule type" value="Genomic_DNA"/>
</dbReference>
<dbReference type="KEGG" id="hhy:Halhy_2187"/>
<evidence type="ECO:0000313" key="2">
    <source>
        <dbReference type="EMBL" id="AEE50070.1"/>
    </source>
</evidence>
<feature type="domain" description="Transcription regulator PadR N-terminal" evidence="1">
    <location>
        <begin position="19"/>
        <end position="90"/>
    </location>
</feature>
<dbReference type="STRING" id="760192.Halhy_2187"/>
<dbReference type="InterPro" id="IPR036390">
    <property type="entry name" value="WH_DNA-bd_sf"/>
</dbReference>
<accession>F4KRW6</accession>
<dbReference type="eggNOG" id="COG1695">
    <property type="taxonomic scope" value="Bacteria"/>
</dbReference>
<proteinExistence type="predicted"/>
<sequence>MRRYYLGEFEEIVLLTVAVLGEGAYGVSITNELDAQSGRSVSLSAVHAALHRLEEKGMLSSYLGDATAERGGRRKRLFSVTALGSRTLHEIRSVRDSLWKAIPPNSLPAIATSL</sequence>
<evidence type="ECO:0000259" key="1">
    <source>
        <dbReference type="Pfam" id="PF03551"/>
    </source>
</evidence>
<dbReference type="HOGENOM" id="CLU_063440_12_0_10"/>
<evidence type="ECO:0000313" key="3">
    <source>
        <dbReference type="Proteomes" id="UP000008461"/>
    </source>
</evidence>
<gene>
    <name evidence="2" type="ordered locus">Halhy_2187</name>
</gene>
<reference key="2">
    <citation type="submission" date="2011-04" db="EMBL/GenBank/DDBJ databases">
        <title>Complete sequence of chromosome of Haliscomenobacter hydrossis DSM 1100.</title>
        <authorList>
            <consortium name="US DOE Joint Genome Institute (JGI-PGF)"/>
            <person name="Lucas S."/>
            <person name="Han J."/>
            <person name="Lapidus A."/>
            <person name="Bruce D."/>
            <person name="Goodwin L."/>
            <person name="Pitluck S."/>
            <person name="Peters L."/>
            <person name="Kyrpides N."/>
            <person name="Mavromatis K."/>
            <person name="Ivanova N."/>
            <person name="Ovchinnikova G."/>
            <person name="Pagani I."/>
            <person name="Daligault H."/>
            <person name="Detter J.C."/>
            <person name="Han C."/>
            <person name="Land M."/>
            <person name="Hauser L."/>
            <person name="Markowitz V."/>
            <person name="Cheng J.-F."/>
            <person name="Hugenholtz P."/>
            <person name="Woyke T."/>
            <person name="Wu D."/>
            <person name="Verbarg S."/>
            <person name="Frueling A."/>
            <person name="Brambilla E."/>
            <person name="Klenk H.-P."/>
            <person name="Eisen J.A."/>
        </authorList>
    </citation>
    <scope>NUCLEOTIDE SEQUENCE</scope>
    <source>
        <strain>DSM 1100</strain>
    </source>
</reference>
<dbReference type="RefSeq" id="WP_013764622.1">
    <property type="nucleotide sequence ID" value="NC_015510.1"/>
</dbReference>
<dbReference type="AlphaFoldDB" id="F4KRW6"/>
<dbReference type="Pfam" id="PF03551">
    <property type="entry name" value="PadR"/>
    <property type="match status" value="1"/>
</dbReference>